<dbReference type="Pfam" id="PF18052">
    <property type="entry name" value="Rx_N"/>
    <property type="match status" value="1"/>
</dbReference>
<dbReference type="GO" id="GO:0006952">
    <property type="term" value="P:defense response"/>
    <property type="evidence" value="ECO:0007669"/>
    <property type="project" value="UniProtKB-KW"/>
</dbReference>
<keyword evidence="1" id="KW-0433">Leucine-rich repeat</keyword>
<dbReference type="PANTHER" id="PTHR36766">
    <property type="entry name" value="PLANT BROAD-SPECTRUM MILDEW RESISTANCE PROTEIN RPW8"/>
    <property type="match status" value="1"/>
</dbReference>
<protein>
    <submittedName>
        <fullName evidence="9">Uncharacterized protein</fullName>
    </submittedName>
</protein>
<dbReference type="SUPFAM" id="SSF52047">
    <property type="entry name" value="RNI-like"/>
    <property type="match status" value="1"/>
</dbReference>
<evidence type="ECO:0000259" key="7">
    <source>
        <dbReference type="Pfam" id="PF18052"/>
    </source>
</evidence>
<reference evidence="9" key="1">
    <citation type="submission" date="2022-04" db="EMBL/GenBank/DDBJ databases">
        <title>Carnegiea gigantea Genome sequencing and assembly v2.</title>
        <authorList>
            <person name="Copetti D."/>
            <person name="Sanderson M.J."/>
            <person name="Burquez A."/>
            <person name="Wojciechowski M.F."/>
        </authorList>
    </citation>
    <scope>NUCLEOTIDE SEQUENCE</scope>
    <source>
        <strain evidence="9">SGP5-SGP5p</strain>
        <tissue evidence="9">Aerial part</tissue>
    </source>
</reference>
<dbReference type="InterPro" id="IPR032675">
    <property type="entry name" value="LRR_dom_sf"/>
</dbReference>
<dbReference type="InterPro" id="IPR027417">
    <property type="entry name" value="P-loop_NTPase"/>
</dbReference>
<dbReference type="PANTHER" id="PTHR36766:SF40">
    <property type="entry name" value="DISEASE RESISTANCE PROTEIN RGA3"/>
    <property type="match status" value="1"/>
</dbReference>
<dbReference type="PRINTS" id="PR00364">
    <property type="entry name" value="DISEASERSIST"/>
</dbReference>
<evidence type="ECO:0000259" key="6">
    <source>
        <dbReference type="Pfam" id="PF00931"/>
    </source>
</evidence>
<feature type="domain" description="Disease resistance N-terminal" evidence="7">
    <location>
        <begin position="25"/>
        <end position="91"/>
    </location>
</feature>
<evidence type="ECO:0000256" key="5">
    <source>
        <dbReference type="ARBA" id="ARBA00022840"/>
    </source>
</evidence>
<evidence type="ECO:0000259" key="8">
    <source>
        <dbReference type="Pfam" id="PF25019"/>
    </source>
</evidence>
<keyword evidence="5" id="KW-0067">ATP-binding</keyword>
<sequence length="1205" mass="135877">MEAEEIFHALIEQLAPEATWTSLMTGQDSTHTMLAKLRSSMMVVRNVVYDLEAKHEGRQLVKRHLNKLKHALYDAEDLVDEIQTVESQTQNTQDAGALDSFYEGIDSRTGDMNKKIFEGFKELINVPSLKASLEALQPLPPSTSPATSLVNDSTIYGRGSEREQILSKILEDGDPSITQIRVVAITGISGIGKTALAQSVFDDPRARRTFDFKAWIDVPAEVFDISNTIASILDLLPQPSLTKDIRHHYPEFIQRSLRQRMARKRFLIVLDDVRDEPFGANEEWDAFCCSLQSAASGSTIVMTTCNMDIAKRFRPIFTLELPKLSDDDCWSLIKSCVSAGSERDLNGGFIEIGTRIAAKCRGRPRHFSYKQSQYETVDKCSPIARANGLRTFLTMRSSKELCYYLSSHMLQLLGQRFACLRVLSLHGYNITGIPSSISSLKHLRYLDLSSTLIEGLPETLCSLYNLQTLLLSNCSKLKSLPRNIGNLIQMHHLDIRDTNKLQEMPEGIGKLSSLQMLTDFVVGLNRGVSIGELGGFVHLKGYLRISGLDSVFSEEDAKAAKLIEKRHLDELILEAREKMHLEPWLKEQHERVLEVLRPHSDLRRLTIVNYLGHNLPDWFGDAAFYKLEFLQLRGFAACDKLPPLGQLPLLKHLQILDFDHLETVGPEFYGRHHLCPMRSFRSLKILEFREMSNWKIWSNTDADASQFPRLEELHVSHCEKLEQSLPLKFPSLKVLDIRSCSKLRGALPQSAVLRELIIHSCPMLDLRNLAEFACLTSLNLGGETGTASLISDPITSLNARTYLQSLELRRDSFDQGTRFNPFTPDRLSVTSSVQPVSISSINGAERILNFFALQLLNICNSYDPSLRFQAGHFHMLNHLKITGFRAELDIIREEGLDLTSLYGLSIVDCPFQTTFPAVGWRANNLTALCIHRCDGLTSLSNLLADRFPSLRCLSISHCKQLKLFAEDCLPLHLEVLRIGYCINLTSLPARISTCTSLQLLCIKWCTRLEVFPASGVPPNLQKLEIKGCRVLRYLPRNIRSLICLEVLSTRSCPRIESFPTGGLPPNLEILHVERCKKLISKHVDWQLHRLVFLKELQIGGFINVDFFPADGSLPSGLTRLYLSDYRVGSLRSINCVELQRVTCLRELEIRGCRSLETFTGELPQSLCRLVFSNFSSTKMSKGPHAAAKFSHIPYVELHSPQEGSL</sequence>
<dbReference type="GO" id="GO:0005524">
    <property type="term" value="F:ATP binding"/>
    <property type="evidence" value="ECO:0007669"/>
    <property type="project" value="UniProtKB-KW"/>
</dbReference>
<gene>
    <name evidence="9" type="ORF">Cgig2_002847</name>
</gene>
<dbReference type="SUPFAM" id="SSF52540">
    <property type="entry name" value="P-loop containing nucleoside triphosphate hydrolases"/>
    <property type="match status" value="1"/>
</dbReference>
<dbReference type="InterPro" id="IPR001611">
    <property type="entry name" value="Leu-rich_rpt"/>
</dbReference>
<organism evidence="9 10">
    <name type="scientific">Carnegiea gigantea</name>
    <dbReference type="NCBI Taxonomy" id="171969"/>
    <lineage>
        <taxon>Eukaryota</taxon>
        <taxon>Viridiplantae</taxon>
        <taxon>Streptophyta</taxon>
        <taxon>Embryophyta</taxon>
        <taxon>Tracheophyta</taxon>
        <taxon>Spermatophyta</taxon>
        <taxon>Magnoliopsida</taxon>
        <taxon>eudicotyledons</taxon>
        <taxon>Gunneridae</taxon>
        <taxon>Pentapetalae</taxon>
        <taxon>Caryophyllales</taxon>
        <taxon>Cactineae</taxon>
        <taxon>Cactaceae</taxon>
        <taxon>Cactoideae</taxon>
        <taxon>Echinocereeae</taxon>
        <taxon>Carnegiea</taxon>
    </lineage>
</organism>
<dbReference type="Proteomes" id="UP001153076">
    <property type="component" value="Unassembled WGS sequence"/>
</dbReference>
<dbReference type="SUPFAM" id="SSF52058">
    <property type="entry name" value="L domain-like"/>
    <property type="match status" value="1"/>
</dbReference>
<dbReference type="InterPro" id="IPR041118">
    <property type="entry name" value="Rx_N"/>
</dbReference>
<dbReference type="Pfam" id="PF13855">
    <property type="entry name" value="LRR_8"/>
    <property type="match status" value="1"/>
</dbReference>
<keyword evidence="3" id="KW-0547">Nucleotide-binding</keyword>
<evidence type="ECO:0000256" key="3">
    <source>
        <dbReference type="ARBA" id="ARBA00022741"/>
    </source>
</evidence>
<dbReference type="GO" id="GO:0051707">
    <property type="term" value="P:response to other organism"/>
    <property type="evidence" value="ECO:0007669"/>
    <property type="project" value="UniProtKB-ARBA"/>
</dbReference>
<keyword evidence="4" id="KW-0611">Plant defense</keyword>
<evidence type="ECO:0000256" key="2">
    <source>
        <dbReference type="ARBA" id="ARBA00022737"/>
    </source>
</evidence>
<dbReference type="InterPro" id="IPR056789">
    <property type="entry name" value="LRR_R13L1-DRL21"/>
</dbReference>
<keyword evidence="10" id="KW-1185">Reference proteome</keyword>
<dbReference type="Gene3D" id="3.80.10.10">
    <property type="entry name" value="Ribonuclease Inhibitor"/>
    <property type="match status" value="5"/>
</dbReference>
<feature type="domain" description="NB-ARC" evidence="6">
    <location>
        <begin position="163"/>
        <end position="339"/>
    </location>
</feature>
<comment type="caution">
    <text evidence="9">The sequence shown here is derived from an EMBL/GenBank/DDBJ whole genome shotgun (WGS) entry which is preliminary data.</text>
</comment>
<dbReference type="OrthoDB" id="25838at2759"/>
<evidence type="ECO:0000256" key="4">
    <source>
        <dbReference type="ARBA" id="ARBA00022821"/>
    </source>
</evidence>
<name>A0A9Q1QNL9_9CARY</name>
<accession>A0A9Q1QNL9</accession>
<evidence type="ECO:0000256" key="1">
    <source>
        <dbReference type="ARBA" id="ARBA00022614"/>
    </source>
</evidence>
<evidence type="ECO:0000313" key="9">
    <source>
        <dbReference type="EMBL" id="KAJ8446685.1"/>
    </source>
</evidence>
<dbReference type="AlphaFoldDB" id="A0A9Q1QNL9"/>
<dbReference type="Gene3D" id="3.40.50.300">
    <property type="entry name" value="P-loop containing nucleotide triphosphate hydrolases"/>
    <property type="match status" value="1"/>
</dbReference>
<dbReference type="InterPro" id="IPR002182">
    <property type="entry name" value="NB-ARC"/>
</dbReference>
<dbReference type="GO" id="GO:0043531">
    <property type="term" value="F:ADP binding"/>
    <property type="evidence" value="ECO:0007669"/>
    <property type="project" value="InterPro"/>
</dbReference>
<feature type="domain" description="R13L1/DRL21-like LRR repeat region" evidence="8">
    <location>
        <begin position="530"/>
        <end position="656"/>
    </location>
</feature>
<dbReference type="Pfam" id="PF25019">
    <property type="entry name" value="LRR_R13L1-DRL21"/>
    <property type="match status" value="1"/>
</dbReference>
<evidence type="ECO:0000313" key="10">
    <source>
        <dbReference type="Proteomes" id="UP001153076"/>
    </source>
</evidence>
<dbReference type="Pfam" id="PF00931">
    <property type="entry name" value="NB-ARC"/>
    <property type="match status" value="1"/>
</dbReference>
<dbReference type="EMBL" id="JAKOGI010000051">
    <property type="protein sequence ID" value="KAJ8446685.1"/>
    <property type="molecule type" value="Genomic_DNA"/>
</dbReference>
<keyword evidence="2" id="KW-0677">Repeat</keyword>
<dbReference type="Gene3D" id="1.20.5.4130">
    <property type="match status" value="1"/>
</dbReference>
<proteinExistence type="predicted"/>